<reference evidence="5" key="1">
    <citation type="journal article" date="2019" name="Int. J. Syst. Evol. Microbiol.">
        <title>The Global Catalogue of Microorganisms (GCM) 10K type strain sequencing project: providing services to taxonomists for standard genome sequencing and annotation.</title>
        <authorList>
            <consortium name="The Broad Institute Genomics Platform"/>
            <consortium name="The Broad Institute Genome Sequencing Center for Infectious Disease"/>
            <person name="Wu L."/>
            <person name="Ma J."/>
        </authorList>
    </citation>
    <scope>NUCLEOTIDE SEQUENCE [LARGE SCALE GENOMIC DNA]</scope>
    <source>
        <strain evidence="5">JCM 17688</strain>
    </source>
</reference>
<evidence type="ECO:0000259" key="3">
    <source>
        <dbReference type="PROSITE" id="PS50263"/>
    </source>
</evidence>
<comment type="similarity">
    <text evidence="1">Belongs to the carbon-nitrogen hydrolase superfamily. NIT1/NIT2 family.</text>
</comment>
<accession>A0ABP8JA34</accession>
<gene>
    <name evidence="4" type="ORF">GCM10023147_12180</name>
</gene>
<dbReference type="Pfam" id="PF00795">
    <property type="entry name" value="CN_hydrolase"/>
    <property type="match status" value="1"/>
</dbReference>
<dbReference type="InterPro" id="IPR001110">
    <property type="entry name" value="UPF0012_CS"/>
</dbReference>
<evidence type="ECO:0000256" key="1">
    <source>
        <dbReference type="ARBA" id="ARBA00010613"/>
    </source>
</evidence>
<dbReference type="Gene3D" id="3.60.110.10">
    <property type="entry name" value="Carbon-nitrogen hydrolase"/>
    <property type="match status" value="1"/>
</dbReference>
<keyword evidence="4" id="KW-0378">Hydrolase</keyword>
<proteinExistence type="inferred from homology"/>
<dbReference type="PANTHER" id="PTHR23088">
    <property type="entry name" value="NITRILASE-RELATED"/>
    <property type="match status" value="1"/>
</dbReference>
<feature type="region of interest" description="Disordered" evidence="2">
    <location>
        <begin position="91"/>
        <end position="118"/>
    </location>
</feature>
<dbReference type="Proteomes" id="UP001500635">
    <property type="component" value="Unassembled WGS sequence"/>
</dbReference>
<evidence type="ECO:0000313" key="4">
    <source>
        <dbReference type="EMBL" id="GAA4387578.1"/>
    </source>
</evidence>
<name>A0ABP8JA34_9ACTN</name>
<evidence type="ECO:0000256" key="2">
    <source>
        <dbReference type="SAM" id="MobiDB-lite"/>
    </source>
</evidence>
<dbReference type="CDD" id="cd07581">
    <property type="entry name" value="nitrilase_3"/>
    <property type="match status" value="1"/>
</dbReference>
<comment type="caution">
    <text evidence="4">The sequence shown here is derived from an EMBL/GenBank/DDBJ whole genome shotgun (WGS) entry which is preliminary data.</text>
</comment>
<dbReference type="InterPro" id="IPR036526">
    <property type="entry name" value="C-N_Hydrolase_sf"/>
</dbReference>
<dbReference type="InterPro" id="IPR003010">
    <property type="entry name" value="C-N_Hydrolase"/>
</dbReference>
<organism evidence="4 5">
    <name type="scientific">Tsukamurella soli</name>
    <dbReference type="NCBI Taxonomy" id="644556"/>
    <lineage>
        <taxon>Bacteria</taxon>
        <taxon>Bacillati</taxon>
        <taxon>Actinomycetota</taxon>
        <taxon>Actinomycetes</taxon>
        <taxon>Mycobacteriales</taxon>
        <taxon>Tsukamurellaceae</taxon>
        <taxon>Tsukamurella</taxon>
    </lineage>
</organism>
<dbReference type="GO" id="GO:0016787">
    <property type="term" value="F:hydrolase activity"/>
    <property type="evidence" value="ECO:0007669"/>
    <property type="project" value="UniProtKB-KW"/>
</dbReference>
<dbReference type="SUPFAM" id="SSF56317">
    <property type="entry name" value="Carbon-nitrogen hydrolase"/>
    <property type="match status" value="1"/>
</dbReference>
<keyword evidence="5" id="KW-1185">Reference proteome</keyword>
<protein>
    <submittedName>
        <fullName evidence="4">Carbon-nitrogen hydrolase family protein</fullName>
    </submittedName>
</protein>
<evidence type="ECO:0000313" key="5">
    <source>
        <dbReference type="Proteomes" id="UP001500635"/>
    </source>
</evidence>
<dbReference type="PANTHER" id="PTHR23088:SF27">
    <property type="entry name" value="DEAMINATED GLUTATHIONE AMIDASE"/>
    <property type="match status" value="1"/>
</dbReference>
<dbReference type="PROSITE" id="PS01227">
    <property type="entry name" value="UPF0012"/>
    <property type="match status" value="1"/>
</dbReference>
<dbReference type="EMBL" id="BAABFR010000013">
    <property type="protein sequence ID" value="GAA4387578.1"/>
    <property type="molecule type" value="Genomic_DNA"/>
</dbReference>
<sequence>MSTLRVALAQISATADPSDNADLVDVYTARAAAAGARLVVFPEATMCRFGVSLKPIAEPLDGPWADRVAAAAERYGVHVFAGMFTPAGAGSAASGPNEPGAGSAASGPNEPGGRVTNTLLLAGPDGDRAGYDKIHLFDAFGFAESRTVAPGTRAVTTAIDGVTIGVAICYDLRFPALFTGLAAAGADVITVSASWGAGPGKLDAWTTLARARALDSTAYVLASGQADPGAPDPKGAPLGVGGSLAVGPDGEVLVQAGPDPDLLLVDVDTDRVAEARRTLPVLANRRDFSLPAAARVV</sequence>
<feature type="domain" description="CN hydrolase" evidence="3">
    <location>
        <begin position="4"/>
        <end position="269"/>
    </location>
</feature>
<feature type="compositionally biased region" description="Low complexity" evidence="2">
    <location>
        <begin position="91"/>
        <end position="113"/>
    </location>
</feature>
<dbReference type="PROSITE" id="PS50263">
    <property type="entry name" value="CN_HYDROLASE"/>
    <property type="match status" value="1"/>
</dbReference>